<reference evidence="2 3" key="2">
    <citation type="submission" date="2018-11" db="EMBL/GenBank/DDBJ databases">
        <authorList>
            <consortium name="Pathogen Informatics"/>
        </authorList>
    </citation>
    <scope>NUCLEOTIDE SEQUENCE [LARGE SCALE GENOMIC DNA]</scope>
    <source>
        <strain evidence="2 3">NST_G2</strain>
    </source>
</reference>
<evidence type="ECO:0000313" key="3">
    <source>
        <dbReference type="Proteomes" id="UP000275846"/>
    </source>
</evidence>
<feature type="compositionally biased region" description="Low complexity" evidence="1">
    <location>
        <begin position="156"/>
        <end position="166"/>
    </location>
</feature>
<organism evidence="4">
    <name type="scientific">Schistocephalus solidus</name>
    <name type="common">Tapeworm</name>
    <dbReference type="NCBI Taxonomy" id="70667"/>
    <lineage>
        <taxon>Eukaryota</taxon>
        <taxon>Metazoa</taxon>
        <taxon>Spiralia</taxon>
        <taxon>Lophotrochozoa</taxon>
        <taxon>Platyhelminthes</taxon>
        <taxon>Cestoda</taxon>
        <taxon>Eucestoda</taxon>
        <taxon>Diphyllobothriidea</taxon>
        <taxon>Diphyllobothriidae</taxon>
        <taxon>Schistocephalus</taxon>
    </lineage>
</organism>
<dbReference type="Proteomes" id="UP000275846">
    <property type="component" value="Unassembled WGS sequence"/>
</dbReference>
<protein>
    <submittedName>
        <fullName evidence="4">Neogenin_C domain-containing protein</fullName>
    </submittedName>
</protein>
<feature type="region of interest" description="Disordered" evidence="1">
    <location>
        <begin position="124"/>
        <end position="183"/>
    </location>
</feature>
<keyword evidence="3" id="KW-1185">Reference proteome</keyword>
<evidence type="ECO:0000313" key="2">
    <source>
        <dbReference type="EMBL" id="VDL89042.1"/>
    </source>
</evidence>
<evidence type="ECO:0000313" key="4">
    <source>
        <dbReference type="WBParaSite" id="SSLN_0000274401-mRNA-1"/>
    </source>
</evidence>
<dbReference type="AlphaFoldDB" id="A0A183SEK9"/>
<accession>A0A183SEK9</accession>
<reference evidence="4" key="1">
    <citation type="submission" date="2016-06" db="UniProtKB">
        <authorList>
            <consortium name="WormBaseParasite"/>
        </authorList>
    </citation>
    <scope>IDENTIFICATION</scope>
</reference>
<sequence>MGRGSDHEARETIEAWCTRTTSINHCLTLPTAYRALRMQLNEQKSQREHGPNMHPNIGESMADTRAVATQPRPEEGTVISLASLTIYPAGAKTHEGAIVTKINSRDGSFGVQGVLTTTANVRTPAPDLIKNKPSPTLPPSTTDPVYRQRMIAKGETPPSSSSSMMTVDIHPQPGPSSMQIQKP</sequence>
<evidence type="ECO:0000256" key="1">
    <source>
        <dbReference type="SAM" id="MobiDB-lite"/>
    </source>
</evidence>
<gene>
    <name evidence="2" type="ORF">SSLN_LOCUS2657</name>
</gene>
<proteinExistence type="predicted"/>
<dbReference type="EMBL" id="UYSU01032306">
    <property type="protein sequence ID" value="VDL89042.1"/>
    <property type="molecule type" value="Genomic_DNA"/>
</dbReference>
<dbReference type="OrthoDB" id="6321932at2759"/>
<dbReference type="WBParaSite" id="SSLN_0000274401-mRNA-1">
    <property type="protein sequence ID" value="SSLN_0000274401-mRNA-1"/>
    <property type="gene ID" value="SSLN_0000274401"/>
</dbReference>
<name>A0A183SEK9_SCHSO</name>